<comment type="caution">
    <text evidence="1">The sequence shown here is derived from an EMBL/GenBank/DDBJ whole genome shotgun (WGS) entry which is preliminary data.</text>
</comment>
<reference evidence="1" key="1">
    <citation type="submission" date="2021-02" db="EMBL/GenBank/DDBJ databases">
        <authorList>
            <consortium name="DOE Joint Genome Institute"/>
            <person name="Ahrendt S."/>
            <person name="Looney B.P."/>
            <person name="Miyauchi S."/>
            <person name="Morin E."/>
            <person name="Drula E."/>
            <person name="Courty P.E."/>
            <person name="Chicoki N."/>
            <person name="Fauchery L."/>
            <person name="Kohler A."/>
            <person name="Kuo A."/>
            <person name="Labutti K."/>
            <person name="Pangilinan J."/>
            <person name="Lipzen A."/>
            <person name="Riley R."/>
            <person name="Andreopoulos W."/>
            <person name="He G."/>
            <person name="Johnson J."/>
            <person name="Barry K.W."/>
            <person name="Grigoriev I.V."/>
            <person name="Nagy L."/>
            <person name="Hibbett D."/>
            <person name="Henrissat B."/>
            <person name="Matheny P.B."/>
            <person name="Labbe J."/>
            <person name="Martin F."/>
        </authorList>
    </citation>
    <scope>NUCLEOTIDE SEQUENCE</scope>
    <source>
        <strain evidence="1">FP105234-sp</strain>
    </source>
</reference>
<name>A0ACB8RFG5_9AGAM</name>
<protein>
    <submittedName>
        <fullName evidence="1">Uncharacterized protein</fullName>
    </submittedName>
</protein>
<proteinExistence type="predicted"/>
<keyword evidence="2" id="KW-1185">Reference proteome</keyword>
<evidence type="ECO:0000313" key="2">
    <source>
        <dbReference type="Proteomes" id="UP000814033"/>
    </source>
</evidence>
<dbReference type="EMBL" id="MU276069">
    <property type="protein sequence ID" value="KAI0042368.1"/>
    <property type="molecule type" value="Genomic_DNA"/>
</dbReference>
<evidence type="ECO:0000313" key="1">
    <source>
        <dbReference type="EMBL" id="KAI0042368.1"/>
    </source>
</evidence>
<dbReference type="Proteomes" id="UP000814033">
    <property type="component" value="Unassembled WGS sequence"/>
</dbReference>
<gene>
    <name evidence="1" type="ORF">FA95DRAFT_582333</name>
</gene>
<organism evidence="1 2">
    <name type="scientific">Auriscalpium vulgare</name>
    <dbReference type="NCBI Taxonomy" id="40419"/>
    <lineage>
        <taxon>Eukaryota</taxon>
        <taxon>Fungi</taxon>
        <taxon>Dikarya</taxon>
        <taxon>Basidiomycota</taxon>
        <taxon>Agaricomycotina</taxon>
        <taxon>Agaricomycetes</taxon>
        <taxon>Russulales</taxon>
        <taxon>Auriscalpiaceae</taxon>
        <taxon>Auriscalpium</taxon>
    </lineage>
</organism>
<sequence>MAPYQLETLSSSLLSASLPRLSSFASSSPSPPWNTARLLIPPSTRAPHHQVTLRSHVTALGRATSSLPFSQFLRCRLRVVTTVPASVSPPSAYHTLPAPLPPPQHPCDHPCAVSVFPPALLIHCGHLGRAERRCREPHHQPEQARAAQNCKAPSAPSARGAQLAHGLFMSCQPLALTAISCLPPRHFTVAVGTDVI</sequence>
<reference evidence="1" key="2">
    <citation type="journal article" date="2022" name="New Phytol.">
        <title>Evolutionary transition to the ectomycorrhizal habit in the genomes of a hyperdiverse lineage of mushroom-forming fungi.</title>
        <authorList>
            <person name="Looney B."/>
            <person name="Miyauchi S."/>
            <person name="Morin E."/>
            <person name="Drula E."/>
            <person name="Courty P.E."/>
            <person name="Kohler A."/>
            <person name="Kuo A."/>
            <person name="LaButti K."/>
            <person name="Pangilinan J."/>
            <person name="Lipzen A."/>
            <person name="Riley R."/>
            <person name="Andreopoulos W."/>
            <person name="He G."/>
            <person name="Johnson J."/>
            <person name="Nolan M."/>
            <person name="Tritt A."/>
            <person name="Barry K.W."/>
            <person name="Grigoriev I.V."/>
            <person name="Nagy L.G."/>
            <person name="Hibbett D."/>
            <person name="Henrissat B."/>
            <person name="Matheny P.B."/>
            <person name="Labbe J."/>
            <person name="Martin F.M."/>
        </authorList>
    </citation>
    <scope>NUCLEOTIDE SEQUENCE</scope>
    <source>
        <strain evidence="1">FP105234-sp</strain>
    </source>
</reference>
<accession>A0ACB8RFG5</accession>